<keyword evidence="3" id="KW-0010">Activator</keyword>
<dbReference type="InterPro" id="IPR003313">
    <property type="entry name" value="AraC-bd"/>
</dbReference>
<gene>
    <name evidence="6" type="ORF">OMP40_13330</name>
</gene>
<dbReference type="Pfam" id="PF02311">
    <property type="entry name" value="AraC_binding"/>
    <property type="match status" value="1"/>
</dbReference>
<dbReference type="GO" id="GO:0043565">
    <property type="term" value="F:sequence-specific DNA binding"/>
    <property type="evidence" value="ECO:0007669"/>
    <property type="project" value="InterPro"/>
</dbReference>
<dbReference type="Gene3D" id="1.10.10.60">
    <property type="entry name" value="Homeodomain-like"/>
    <property type="match status" value="2"/>
</dbReference>
<evidence type="ECO:0000256" key="2">
    <source>
        <dbReference type="ARBA" id="ARBA00023125"/>
    </source>
</evidence>
<feature type="domain" description="HTH araC/xylS-type" evidence="5">
    <location>
        <begin position="181"/>
        <end position="279"/>
    </location>
</feature>
<evidence type="ECO:0000259" key="5">
    <source>
        <dbReference type="PROSITE" id="PS01124"/>
    </source>
</evidence>
<dbReference type="PROSITE" id="PS01124">
    <property type="entry name" value="HTH_ARAC_FAMILY_2"/>
    <property type="match status" value="1"/>
</dbReference>
<dbReference type="SMART" id="SM00342">
    <property type="entry name" value="HTH_ARAC"/>
    <property type="match status" value="1"/>
</dbReference>
<dbReference type="PRINTS" id="PR00032">
    <property type="entry name" value="HTHARAC"/>
</dbReference>
<dbReference type="SUPFAM" id="SSF51215">
    <property type="entry name" value="Regulatory protein AraC"/>
    <property type="match status" value="1"/>
</dbReference>
<sequence length="284" mass="31852">MSNPFSRTSVHPNPRASATLSVLFAGHSQTEPEHRMGPQKLDHFLIHTVAEGKGWYRCRDRHYDLGEGDSFVIFPGEMYVYESDKERPWRYRWIAFHGPDAERWLAAAGVDALHPIVRGGSEEALRAMRAVDGAFAKKSWTAEWEGEGWLRLAFAAWARANRPAGPAAGVEPRSLAAVEADRAARWLQAQQSDPSVTIARMAAELGYHRTHLTKLFKRETGMTPVAYLQQLRIERASSLLAEPLSVEEVALSVGYSDPLYFSKSFKKLTGQTPSAYRRRVRSGV</sequence>
<dbReference type="GO" id="GO:0003700">
    <property type="term" value="F:DNA-binding transcription factor activity"/>
    <property type="evidence" value="ECO:0007669"/>
    <property type="project" value="InterPro"/>
</dbReference>
<accession>A0A9X4KS91</accession>
<keyword evidence="2" id="KW-0238">DNA-binding</keyword>
<dbReference type="AlphaFoldDB" id="A0A9X4KS91"/>
<evidence type="ECO:0000256" key="4">
    <source>
        <dbReference type="ARBA" id="ARBA00023163"/>
    </source>
</evidence>
<dbReference type="Pfam" id="PF12833">
    <property type="entry name" value="HTH_18"/>
    <property type="match status" value="1"/>
</dbReference>
<dbReference type="EMBL" id="JAPDIA010000003">
    <property type="protein sequence ID" value="MDG0810216.1"/>
    <property type="molecule type" value="Genomic_DNA"/>
</dbReference>
<dbReference type="Proteomes" id="UP001153404">
    <property type="component" value="Unassembled WGS sequence"/>
</dbReference>
<keyword evidence="1" id="KW-0805">Transcription regulation</keyword>
<dbReference type="CDD" id="cd06986">
    <property type="entry name" value="cupin_MmsR-like_N"/>
    <property type="match status" value="1"/>
</dbReference>
<dbReference type="InterPro" id="IPR018060">
    <property type="entry name" value="HTH_AraC"/>
</dbReference>
<organism evidence="6 7">
    <name type="scientific">Cohnella rhizosphaerae</name>
    <dbReference type="NCBI Taxonomy" id="1457232"/>
    <lineage>
        <taxon>Bacteria</taxon>
        <taxon>Bacillati</taxon>
        <taxon>Bacillota</taxon>
        <taxon>Bacilli</taxon>
        <taxon>Bacillales</taxon>
        <taxon>Paenibacillaceae</taxon>
        <taxon>Cohnella</taxon>
    </lineage>
</organism>
<evidence type="ECO:0000313" key="7">
    <source>
        <dbReference type="Proteomes" id="UP001153404"/>
    </source>
</evidence>
<evidence type="ECO:0000256" key="3">
    <source>
        <dbReference type="ARBA" id="ARBA00023159"/>
    </source>
</evidence>
<evidence type="ECO:0000256" key="1">
    <source>
        <dbReference type="ARBA" id="ARBA00023015"/>
    </source>
</evidence>
<keyword evidence="7" id="KW-1185">Reference proteome</keyword>
<dbReference type="InterPro" id="IPR020449">
    <property type="entry name" value="Tscrpt_reg_AraC-type_HTH"/>
</dbReference>
<dbReference type="PROSITE" id="PS00041">
    <property type="entry name" value="HTH_ARAC_FAMILY_1"/>
    <property type="match status" value="1"/>
</dbReference>
<dbReference type="InterPro" id="IPR037923">
    <property type="entry name" value="HTH-like"/>
</dbReference>
<dbReference type="RefSeq" id="WP_277531914.1">
    <property type="nucleotide sequence ID" value="NZ_JAPDIA010000003.1"/>
</dbReference>
<dbReference type="InterPro" id="IPR018062">
    <property type="entry name" value="HTH_AraC-typ_CS"/>
</dbReference>
<evidence type="ECO:0000313" key="6">
    <source>
        <dbReference type="EMBL" id="MDG0810216.1"/>
    </source>
</evidence>
<name>A0A9X4KS91_9BACL</name>
<dbReference type="Gene3D" id="2.60.120.280">
    <property type="entry name" value="Regulatory protein AraC"/>
    <property type="match status" value="1"/>
</dbReference>
<proteinExistence type="predicted"/>
<comment type="caution">
    <text evidence="6">The sequence shown here is derived from an EMBL/GenBank/DDBJ whole genome shotgun (WGS) entry which is preliminary data.</text>
</comment>
<reference evidence="6" key="1">
    <citation type="submission" date="2022-10" db="EMBL/GenBank/DDBJ databases">
        <title>Comparative genomic analysis of Cohnella hashimotonis sp. nov., isolated from the International Space Station.</title>
        <authorList>
            <person name="Simpson A."/>
            <person name="Venkateswaran K."/>
        </authorList>
    </citation>
    <scope>NUCLEOTIDE SEQUENCE</scope>
    <source>
        <strain evidence="6">DSM 28161</strain>
    </source>
</reference>
<keyword evidence="4" id="KW-0804">Transcription</keyword>
<dbReference type="SUPFAM" id="SSF46689">
    <property type="entry name" value="Homeodomain-like"/>
    <property type="match status" value="2"/>
</dbReference>
<dbReference type="PANTHER" id="PTHR46796">
    <property type="entry name" value="HTH-TYPE TRANSCRIPTIONAL ACTIVATOR RHAS-RELATED"/>
    <property type="match status" value="1"/>
</dbReference>
<protein>
    <submittedName>
        <fullName evidence="6">Helix-turn-helix domain-containing protein</fullName>
    </submittedName>
</protein>
<dbReference type="InterPro" id="IPR050204">
    <property type="entry name" value="AraC_XylS_family_regulators"/>
</dbReference>
<dbReference type="InterPro" id="IPR009057">
    <property type="entry name" value="Homeodomain-like_sf"/>
</dbReference>